<dbReference type="InterPro" id="IPR020846">
    <property type="entry name" value="MFS_dom"/>
</dbReference>
<dbReference type="InterPro" id="IPR004638">
    <property type="entry name" value="EmrB-like"/>
</dbReference>
<evidence type="ECO:0000259" key="9">
    <source>
        <dbReference type="PROSITE" id="PS50850"/>
    </source>
</evidence>
<gene>
    <name evidence="10" type="ORF">GCM10010439_62520</name>
</gene>
<feature type="transmembrane region" description="Helical" evidence="8">
    <location>
        <begin position="245"/>
        <end position="264"/>
    </location>
</feature>
<feature type="transmembrane region" description="Helical" evidence="8">
    <location>
        <begin position="213"/>
        <end position="233"/>
    </location>
</feature>
<feature type="transmembrane region" description="Helical" evidence="8">
    <location>
        <begin position="376"/>
        <end position="402"/>
    </location>
</feature>
<feature type="transmembrane region" description="Helical" evidence="8">
    <location>
        <begin position="323"/>
        <end position="340"/>
    </location>
</feature>
<evidence type="ECO:0000256" key="4">
    <source>
        <dbReference type="ARBA" id="ARBA00022475"/>
    </source>
</evidence>
<protein>
    <submittedName>
        <fullName evidence="10">MDR family MFS transporter</fullName>
    </submittedName>
</protein>
<feature type="transmembrane region" description="Helical" evidence="8">
    <location>
        <begin position="461"/>
        <end position="479"/>
    </location>
</feature>
<reference evidence="10 11" key="1">
    <citation type="journal article" date="2019" name="Int. J. Syst. Evol. Microbiol.">
        <title>The Global Catalogue of Microorganisms (GCM) 10K type strain sequencing project: providing services to taxonomists for standard genome sequencing and annotation.</title>
        <authorList>
            <consortium name="The Broad Institute Genomics Platform"/>
            <consortium name="The Broad Institute Genome Sequencing Center for Infectious Disease"/>
            <person name="Wu L."/>
            <person name="Ma J."/>
        </authorList>
    </citation>
    <scope>NUCLEOTIDE SEQUENCE [LARGE SCALE GENOMIC DNA]</scope>
    <source>
        <strain evidence="10 11">JCM 8201</strain>
    </source>
</reference>
<dbReference type="SUPFAM" id="SSF103473">
    <property type="entry name" value="MFS general substrate transporter"/>
    <property type="match status" value="1"/>
</dbReference>
<dbReference type="InterPro" id="IPR011701">
    <property type="entry name" value="MFS"/>
</dbReference>
<sequence length="494" mass="50873">MESISDTVKPAPSPPEDEQAMPRHVKIAIGLPILAAFVMILNETVMSVALPRLMTEFSVGAATAQWLTTGYLLTMAVIIPTTGLILQRFTTRSVFVAATSLFAAGTLLAGLAPHFGVLLAARVIQASGTAMTLPLLMTTILTLVPAARRGGTMGFVAIVISVAPAVGPTFSGLILSSLSWRWLFLAVLPIAVLTVAVGIALVKNAGTPKPVRFDLPSFALSAIGFGGLVYGLSSIGEAVGGHAPVPPAVPLAVGAAALALFTVRQIRLQRGDAALLDLRPFRTRAFAVGIVLLLVSMGALFGALILLPIYLQNVRDLTTLETGLLLLPGGLAMGLVSPLVGRLSDRFGPRPLVIPGTFALALSLALMSLLDQTSPVWFVVLAHVLTSLGIGFAMTPLMTSALGSLDESLYSHGSAILNTLQQLGGAAGTALFVAIMTMGADTAVKGGMTPVSAQAAGIHDAFLWGAGLGLAAAFLSFAVRRQESGSAEGGLVPH</sequence>
<dbReference type="PANTHER" id="PTHR42718:SF9">
    <property type="entry name" value="MAJOR FACILITATOR SUPERFAMILY MULTIDRUG TRANSPORTER MFSC"/>
    <property type="match status" value="1"/>
</dbReference>
<evidence type="ECO:0000256" key="7">
    <source>
        <dbReference type="ARBA" id="ARBA00023136"/>
    </source>
</evidence>
<dbReference type="Pfam" id="PF07690">
    <property type="entry name" value="MFS_1"/>
    <property type="match status" value="1"/>
</dbReference>
<dbReference type="RefSeq" id="WP_344455937.1">
    <property type="nucleotide sequence ID" value="NZ_BAAATZ010000032.1"/>
</dbReference>
<dbReference type="PRINTS" id="PR01036">
    <property type="entry name" value="TCRTETB"/>
</dbReference>
<dbReference type="InterPro" id="IPR036259">
    <property type="entry name" value="MFS_trans_sf"/>
</dbReference>
<feature type="transmembrane region" description="Helical" evidence="8">
    <location>
        <begin position="27"/>
        <end position="46"/>
    </location>
</feature>
<feature type="transmembrane region" description="Helical" evidence="8">
    <location>
        <begin position="285"/>
        <end position="311"/>
    </location>
</feature>
<keyword evidence="4" id="KW-1003">Cell membrane</keyword>
<evidence type="ECO:0000256" key="2">
    <source>
        <dbReference type="ARBA" id="ARBA00008537"/>
    </source>
</evidence>
<evidence type="ECO:0000256" key="5">
    <source>
        <dbReference type="ARBA" id="ARBA00022692"/>
    </source>
</evidence>
<evidence type="ECO:0000256" key="8">
    <source>
        <dbReference type="SAM" id="Phobius"/>
    </source>
</evidence>
<dbReference type="NCBIfam" id="TIGR00711">
    <property type="entry name" value="efflux_EmrB"/>
    <property type="match status" value="1"/>
</dbReference>
<feature type="domain" description="Major facilitator superfamily (MFS) profile" evidence="9">
    <location>
        <begin position="28"/>
        <end position="484"/>
    </location>
</feature>
<feature type="transmembrane region" description="Helical" evidence="8">
    <location>
        <begin position="182"/>
        <end position="201"/>
    </location>
</feature>
<keyword evidence="5 8" id="KW-0812">Transmembrane</keyword>
<feature type="transmembrane region" description="Helical" evidence="8">
    <location>
        <begin position="155"/>
        <end position="176"/>
    </location>
</feature>
<keyword evidence="7 8" id="KW-0472">Membrane</keyword>
<dbReference type="EMBL" id="BAAATZ010000032">
    <property type="protein sequence ID" value="GAA2736145.1"/>
    <property type="molecule type" value="Genomic_DNA"/>
</dbReference>
<comment type="subcellular location">
    <subcellularLocation>
        <location evidence="1">Cell membrane</location>
        <topology evidence="1">Multi-pass membrane protein</topology>
    </subcellularLocation>
</comment>
<accession>A0ABN3UN87</accession>
<dbReference type="CDD" id="cd17503">
    <property type="entry name" value="MFS_LmrB_MDR_like"/>
    <property type="match status" value="1"/>
</dbReference>
<comment type="caution">
    <text evidence="10">The sequence shown here is derived from an EMBL/GenBank/DDBJ whole genome shotgun (WGS) entry which is preliminary data.</text>
</comment>
<evidence type="ECO:0000256" key="1">
    <source>
        <dbReference type="ARBA" id="ARBA00004651"/>
    </source>
</evidence>
<keyword evidence="6 8" id="KW-1133">Transmembrane helix</keyword>
<evidence type="ECO:0000313" key="11">
    <source>
        <dbReference type="Proteomes" id="UP001501842"/>
    </source>
</evidence>
<dbReference type="PROSITE" id="PS50850">
    <property type="entry name" value="MFS"/>
    <property type="match status" value="1"/>
</dbReference>
<feature type="transmembrane region" description="Helical" evidence="8">
    <location>
        <begin position="423"/>
        <end position="441"/>
    </location>
</feature>
<keyword evidence="3" id="KW-0813">Transport</keyword>
<comment type="similarity">
    <text evidence="2">Belongs to the major facilitator superfamily. EmrB family.</text>
</comment>
<evidence type="ECO:0000256" key="3">
    <source>
        <dbReference type="ARBA" id="ARBA00022448"/>
    </source>
</evidence>
<feature type="transmembrane region" description="Helical" evidence="8">
    <location>
        <begin position="352"/>
        <end position="370"/>
    </location>
</feature>
<feature type="transmembrane region" description="Helical" evidence="8">
    <location>
        <begin position="66"/>
        <end position="86"/>
    </location>
</feature>
<name>A0ABN3UN87_9ACTN</name>
<proteinExistence type="inferred from homology"/>
<dbReference type="PANTHER" id="PTHR42718">
    <property type="entry name" value="MAJOR FACILITATOR SUPERFAMILY MULTIDRUG TRANSPORTER MFSC"/>
    <property type="match status" value="1"/>
</dbReference>
<evidence type="ECO:0000256" key="6">
    <source>
        <dbReference type="ARBA" id="ARBA00022989"/>
    </source>
</evidence>
<feature type="transmembrane region" description="Helical" evidence="8">
    <location>
        <begin position="124"/>
        <end position="143"/>
    </location>
</feature>
<dbReference type="Gene3D" id="1.20.1720.10">
    <property type="entry name" value="Multidrug resistance protein D"/>
    <property type="match status" value="1"/>
</dbReference>
<feature type="transmembrane region" description="Helical" evidence="8">
    <location>
        <begin position="93"/>
        <end position="112"/>
    </location>
</feature>
<dbReference type="Proteomes" id="UP001501842">
    <property type="component" value="Unassembled WGS sequence"/>
</dbReference>
<organism evidence="10 11">
    <name type="scientific">Actinocorallia aurantiaca</name>
    <dbReference type="NCBI Taxonomy" id="46204"/>
    <lineage>
        <taxon>Bacteria</taxon>
        <taxon>Bacillati</taxon>
        <taxon>Actinomycetota</taxon>
        <taxon>Actinomycetes</taxon>
        <taxon>Streptosporangiales</taxon>
        <taxon>Thermomonosporaceae</taxon>
        <taxon>Actinocorallia</taxon>
    </lineage>
</organism>
<dbReference type="Gene3D" id="1.20.1250.20">
    <property type="entry name" value="MFS general substrate transporter like domains"/>
    <property type="match status" value="1"/>
</dbReference>
<evidence type="ECO:0000313" key="10">
    <source>
        <dbReference type="EMBL" id="GAA2736145.1"/>
    </source>
</evidence>
<keyword evidence="11" id="KW-1185">Reference proteome</keyword>